<evidence type="ECO:0000256" key="14">
    <source>
        <dbReference type="ARBA" id="ARBA00022990"/>
    </source>
</evidence>
<evidence type="ECO:0000256" key="22">
    <source>
        <dbReference type="ARBA" id="ARBA00065580"/>
    </source>
</evidence>
<evidence type="ECO:0000256" key="3">
    <source>
        <dbReference type="ARBA" id="ARBA00012009"/>
    </source>
</evidence>
<dbReference type="GO" id="GO:1903426">
    <property type="term" value="P:regulation of reactive oxygen species biosynthetic process"/>
    <property type="evidence" value="ECO:0007669"/>
    <property type="project" value="UniProtKB-ARBA"/>
</dbReference>
<feature type="compositionally biased region" description="Basic and acidic residues" evidence="30">
    <location>
        <begin position="91"/>
        <end position="101"/>
    </location>
</feature>
<dbReference type="PROSITE" id="PS50186">
    <property type="entry name" value="DEP"/>
    <property type="match status" value="1"/>
</dbReference>
<evidence type="ECO:0000256" key="30">
    <source>
        <dbReference type="SAM" id="MobiDB-lite"/>
    </source>
</evidence>
<evidence type="ECO:0000256" key="19">
    <source>
        <dbReference type="ARBA" id="ARBA00048977"/>
    </source>
</evidence>
<evidence type="ECO:0000256" key="9">
    <source>
        <dbReference type="ARBA" id="ARBA00022753"/>
    </source>
</evidence>
<dbReference type="InterPro" id="IPR017455">
    <property type="entry name" value="Znf_FYVE-rel"/>
</dbReference>
<dbReference type="SMART" id="SM00049">
    <property type="entry name" value="DEP"/>
    <property type="match status" value="1"/>
</dbReference>
<dbReference type="SUPFAM" id="SSF56104">
    <property type="entry name" value="SAICAR synthase-like"/>
    <property type="match status" value="1"/>
</dbReference>
<feature type="domain" description="DEP" evidence="32">
    <location>
        <begin position="312"/>
        <end position="387"/>
    </location>
</feature>
<gene>
    <name evidence="34" type="ORF">C0Q70_01225</name>
</gene>
<feature type="domain" description="PIPK" evidence="33">
    <location>
        <begin position="1620"/>
        <end position="1956"/>
    </location>
</feature>
<feature type="region of interest" description="Disordered" evidence="30">
    <location>
        <begin position="1"/>
        <end position="102"/>
    </location>
</feature>
<evidence type="ECO:0000256" key="28">
    <source>
        <dbReference type="PROSITE-ProRule" id="PRU00091"/>
    </source>
</evidence>
<keyword evidence="9" id="KW-0967">Endosome</keyword>
<evidence type="ECO:0000313" key="34">
    <source>
        <dbReference type="EMBL" id="PVD38609.1"/>
    </source>
</evidence>
<evidence type="ECO:0000256" key="25">
    <source>
        <dbReference type="ARBA" id="ARBA00077223"/>
    </source>
</evidence>
<dbReference type="FunFam" id="3.30.810.10:FF:000001">
    <property type="entry name" value="1-phosphatidylinositol 3-phosphate 5-kinase FAB1"/>
    <property type="match status" value="1"/>
</dbReference>
<comment type="subunit">
    <text evidence="22">Component of the PI(3,5)P2 regulatory complex/PAS complex, at least composed of PIKFYVE, FIG4 and VAC14. VAC14 nucleates the assembly of the complex and serves as a scaffold by pentamerizing into a star-shaped structure, which can bind a single copy each of PIKFYVE and FIG4 and coordinates their activities. Interacts (via chaperonin-like domain) with RABEPK; the interaction recruits RABEPK to the endosomal membrane. Interacts with SPAG9. Interacts with EGFR.</text>
</comment>
<dbReference type="GO" id="GO:0052810">
    <property type="term" value="F:1-phosphatidylinositol-5-kinase activity"/>
    <property type="evidence" value="ECO:0007669"/>
    <property type="project" value="UniProtKB-ARBA"/>
</dbReference>
<dbReference type="PROSITE" id="PS50178">
    <property type="entry name" value="ZF_FYVE"/>
    <property type="match status" value="1"/>
</dbReference>
<dbReference type="FunFam" id="3.50.7.10:FF:000007">
    <property type="entry name" value="1-phosphatidylinositol 3-phosphate 5-kinase isoform X1"/>
    <property type="match status" value="1"/>
</dbReference>
<feature type="compositionally biased region" description="Polar residues" evidence="30">
    <location>
        <begin position="70"/>
        <end position="80"/>
    </location>
</feature>
<keyword evidence="7" id="KW-0479">Metal-binding</keyword>
<dbReference type="InterPro" id="IPR011011">
    <property type="entry name" value="Znf_FYVE_PHD"/>
</dbReference>
<evidence type="ECO:0000313" key="35">
    <source>
        <dbReference type="Proteomes" id="UP000245119"/>
    </source>
</evidence>
<dbReference type="SUPFAM" id="SSF52029">
    <property type="entry name" value="GroEL apical domain-like"/>
    <property type="match status" value="1"/>
</dbReference>
<accession>A0A2T7PYX1</accession>
<evidence type="ECO:0000256" key="27">
    <source>
        <dbReference type="ARBA" id="ARBA00081348"/>
    </source>
</evidence>
<dbReference type="Proteomes" id="UP000245119">
    <property type="component" value="Linkage Group LG1"/>
</dbReference>
<evidence type="ECO:0000256" key="5">
    <source>
        <dbReference type="ARBA" id="ARBA00022553"/>
    </source>
</evidence>
<name>A0A2T7PYX1_POMCA</name>
<evidence type="ECO:0000256" key="8">
    <source>
        <dbReference type="ARBA" id="ARBA00022741"/>
    </source>
</evidence>
<dbReference type="InterPro" id="IPR043548">
    <property type="entry name" value="PIKfyve"/>
</dbReference>
<evidence type="ECO:0000256" key="17">
    <source>
        <dbReference type="ARBA" id="ARBA00023329"/>
    </source>
</evidence>
<evidence type="ECO:0000259" key="33">
    <source>
        <dbReference type="PROSITE" id="PS51455"/>
    </source>
</evidence>
<keyword evidence="13 29" id="KW-0067">ATP-binding</keyword>
<comment type="catalytic activity">
    <reaction evidence="19">
        <text>L-seryl-[protein] + ATP = O-phospho-L-seryl-[protein] + ADP + H(+)</text>
        <dbReference type="Rhea" id="RHEA:17989"/>
        <dbReference type="Rhea" id="RHEA-COMP:9863"/>
        <dbReference type="Rhea" id="RHEA-COMP:11604"/>
        <dbReference type="ChEBI" id="CHEBI:15378"/>
        <dbReference type="ChEBI" id="CHEBI:29999"/>
        <dbReference type="ChEBI" id="CHEBI:30616"/>
        <dbReference type="ChEBI" id="CHEBI:83421"/>
        <dbReference type="ChEBI" id="CHEBI:456216"/>
        <dbReference type="EC" id="2.7.11.1"/>
    </reaction>
    <physiologicalReaction direction="left-to-right" evidence="19">
        <dbReference type="Rhea" id="RHEA:17990"/>
    </physiologicalReaction>
</comment>
<dbReference type="InterPro" id="IPR036388">
    <property type="entry name" value="WH-like_DNA-bd_sf"/>
</dbReference>
<comment type="catalytic activity">
    <reaction evidence="21">
        <text>a 1,2-diacyl-sn-glycero-3-phospho-(1D-myo-inositol-3-phosphate) + ATP = a 1,2-diacyl-sn-glycero-3-phospho-(1D-myo-inositol-3,5-bisphosphate) + ADP + H(+)</text>
        <dbReference type="Rhea" id="RHEA:13609"/>
        <dbReference type="ChEBI" id="CHEBI:15378"/>
        <dbReference type="ChEBI" id="CHEBI:30616"/>
        <dbReference type="ChEBI" id="CHEBI:57923"/>
        <dbReference type="ChEBI" id="CHEBI:58088"/>
        <dbReference type="ChEBI" id="CHEBI:456216"/>
        <dbReference type="EC" id="2.7.1.150"/>
    </reaction>
    <physiologicalReaction direction="left-to-right" evidence="21">
        <dbReference type="Rhea" id="RHEA:13610"/>
    </physiologicalReaction>
</comment>
<evidence type="ECO:0000256" key="16">
    <source>
        <dbReference type="ARBA" id="ARBA00023136"/>
    </source>
</evidence>
<evidence type="ECO:0000256" key="12">
    <source>
        <dbReference type="ARBA" id="ARBA00022833"/>
    </source>
</evidence>
<keyword evidence="15" id="KW-0443">Lipid metabolism</keyword>
<dbReference type="GO" id="GO:0004674">
    <property type="term" value="F:protein serine/threonine kinase activity"/>
    <property type="evidence" value="ECO:0007669"/>
    <property type="project" value="UniProtKB-EC"/>
</dbReference>
<dbReference type="CDD" id="cd03334">
    <property type="entry name" value="Fab1_TCP"/>
    <property type="match status" value="1"/>
</dbReference>
<dbReference type="Gene3D" id="3.30.810.10">
    <property type="entry name" value="2-Layer Sandwich"/>
    <property type="match status" value="1"/>
</dbReference>
<evidence type="ECO:0000256" key="21">
    <source>
        <dbReference type="ARBA" id="ARBA00052820"/>
    </source>
</evidence>
<evidence type="ECO:0000256" key="7">
    <source>
        <dbReference type="ARBA" id="ARBA00022723"/>
    </source>
</evidence>
<dbReference type="PANTHER" id="PTHR46715:SF1">
    <property type="entry name" value="1-PHOSPHATIDYLINOSITOL 3-PHOSPHATE 5-KINASE"/>
    <property type="match status" value="1"/>
</dbReference>
<dbReference type="InterPro" id="IPR000591">
    <property type="entry name" value="DEP_dom"/>
</dbReference>
<sequence length="1977" mass="223533">MASKYNKVWDDAPTTFTEFGPLSSEVKPSGGFLSRFFRRGKDDADNSGSSSQTGSAASSREGSLERCQTVPHSSTSSRITYPTDESEDDGLGEKGDHDLRMPHHRTLSNVLSRLSNILDRRSTTPQTYKDSDFKQYWMPDRSCRQCYDCGDKFTTFRRRHHCRICGQIFCSKCCNQELPGKIIGYKGGIRVCDYCCKVVLRYAQQTVSTGEVKVIRDDINTGSSLQLESDVGSLWSPIVQHGSLSREELTLPQHRSNSSPDMAGTLTDKAAPPFDLTPQSEFPSQESLYQETKKLIQDSMQLRALWRQLVEADTGIEMQTHRVRLRTHQNCIVGRDLVDWLIRNDIAVKRDQAVAIGQALLYAGYIEPLGNQMNIFRDEFTLYKPGESATLMETQTDTQVLSSMPEERESSEPLWFREIDMSEDTDDGRVSAADDRPSSIAGSECRKSFSSESDARTLSVSERSETGSVQEIPKCEFVFAFQVSKFCEKNDFIELHDDFQMIIIHDIFGICAFLSGALFFQGAMFLSKAPVPSSDIVTCPQGWRTVDQLREENGEKLAYERLKYAHTEHWQVVTRQLLSQQGLSASWEVVILNCVRQISHFVRPDVRSEADDLDVRRYVHIKKIPVGQKHDTSLIHGLMFTKNIAHKKMHQQITNPRILLLRGAIEYQRVENKFSSLEPQILQEKEFLKNSVAKIVAFHPSIVVVEKSVSRLAQEFLLDAGITLVFNVKPTVMERLARFTQADIVPSIDGLVRPPNLGFCHNFQCLTYALPNKENKTVVKFDGCATHLGCTISLTGASFSELKRVKLILRFMTLVAYNSLLELCFAMDEFAMPPPGSEELLENMEGFESSVETMDEDIDTDEKETMKFLEMKENIDPLDAEWSVIDKSIMFEIGETQVLVSHKELSVECTKDKENNMEYTSLTEVMPEICHMEAPSHVTVTLSEANEKDEDHREVNGDDPSVAVQASPGVALRPVDSSIKRQLSAMMELTDCSDPLLGYQKNQDDSIFKRSQSIQFQEQKQTSTHLFRHFLQNSALSISPYIKYSVPFLESEVGARCFARDFLPQEIYWSALFTGERAPKEQRLSKVKYVDMDCGTRYAVKSNIKITEAHQFVLSEMTAPAAENSMQTLIADFRARGGRIHVLSGKGKVNGISRDPSPKASKEMLEESLLSEATSTAGICWEKKTDCLDIHNHQRLAVLFSSYSYRSPNHPNPCVYPWVVTMEYYGRSDITLGGFLERFCFRESYTCPSQTCEVPMIDHIRRFAHGHGCINVLLKKLDNPIAGAQDSILMWSWCRRCKQVCKLDSAGTCTAILMVEIILPKLNAEEVMDAIKRITNKGMDRFSLILEITMKLKADMAGDSTLRTISDFLTEQQTEKGKFRETATNIQHRLTPEEPEEKASVFEIQDSLVLLKRMISESVQHWNTRLQDFMTNQQRRSKGNKKEKELISSCDELEKALQKSGEERTSQILASGECQSLSVETKIGEDPKPAMTSHGSNPSLTLVQPEVPKEGQTIIKTDEAEDSADSWFSDLRGATRRWLSSTGFTPIAMPFDACEHHLLTPCERVPIVVYDQEPSSIMLMPLGKSQLYACRVAYVWNVLLSMYPAGRKASSGVLSFLRGAGVSREPSPKLARKGECIDSVRYTPRMDWDSLEEGFTFNTGTIALPDGDKAKAGKQLVNPHIELQFSDNTARFYCRIYFAEQFRKLRKLIFPAGEEMFIRSLSRCKPWDAKGGKSGSAFCKTDDDRLIMKQMSSMEVESFEKFGPQYFQYVTKAHTEKTPTALAKILGVYRIGFRNTHTNSALKQDLLVMENLFYNRKISQKFDLKGSVRNRLVNTAGKQGEEELVLLDENLLKMSVDNPLYLRPHSKTVLKSAITNDSNFLSTNLVMDYSLLLGLDEGTKELVVGIIDYIRTFTWDKKLEMVVKSAGILGGQGRMPTVVSPQLYKERFLEAMNRYFLHVPDQWHGLGRGVNATLPIE</sequence>
<evidence type="ECO:0000256" key="1">
    <source>
        <dbReference type="ARBA" id="ARBA00004220"/>
    </source>
</evidence>
<keyword evidence="6 29" id="KW-0808">Transferase</keyword>
<feature type="compositionally biased region" description="Basic and acidic residues" evidence="30">
    <location>
        <begin position="427"/>
        <end position="437"/>
    </location>
</feature>
<evidence type="ECO:0000259" key="31">
    <source>
        <dbReference type="PROSITE" id="PS50178"/>
    </source>
</evidence>
<dbReference type="GO" id="GO:0035556">
    <property type="term" value="P:intracellular signal transduction"/>
    <property type="evidence" value="ECO:0007669"/>
    <property type="project" value="InterPro"/>
</dbReference>
<keyword evidence="5" id="KW-0597">Phosphoprotein</keyword>
<evidence type="ECO:0000259" key="32">
    <source>
        <dbReference type="PROSITE" id="PS50186"/>
    </source>
</evidence>
<protein>
    <recommendedName>
        <fullName evidence="23">1-phosphatidylinositol 3-phosphate 5-kinase</fullName>
        <ecNumber evidence="3">2.7.1.150</ecNumber>
        <ecNumber evidence="4">2.7.11.1</ecNumber>
    </recommendedName>
    <alternativeName>
        <fullName evidence="26">FYVE finger-containing phosphoinositide kinase</fullName>
    </alternativeName>
    <alternativeName>
        <fullName evidence="27">PIKfyve</fullName>
    </alternativeName>
    <alternativeName>
        <fullName evidence="25">Phosphatidylinositol 3-phosphate 5-kinase type III</fullName>
    </alternativeName>
    <alternativeName>
        <fullName evidence="24">Serine-protein kinase PIKFYVE</fullName>
    </alternativeName>
</protein>
<dbReference type="Pfam" id="PF01504">
    <property type="entry name" value="PIP5K"/>
    <property type="match status" value="2"/>
</dbReference>
<dbReference type="InterPro" id="IPR002423">
    <property type="entry name" value="Cpn60/GroEL/TCP-1"/>
</dbReference>
<dbReference type="GO" id="GO:0030670">
    <property type="term" value="C:phagocytic vesicle membrane"/>
    <property type="evidence" value="ECO:0007669"/>
    <property type="project" value="UniProtKB-SubCell"/>
</dbReference>
<dbReference type="FunFam" id="3.30.800.10:FF:000004">
    <property type="entry name" value="1-phosphatidylinositol 3-phosphate 5-kinase isoform X1"/>
    <property type="match status" value="1"/>
</dbReference>
<evidence type="ECO:0000256" key="26">
    <source>
        <dbReference type="ARBA" id="ARBA00077675"/>
    </source>
</evidence>
<keyword evidence="10 28" id="KW-0863">Zinc-finger</keyword>
<keyword evidence="14" id="KW-0007">Acetylation</keyword>
<dbReference type="GO" id="GO:0031902">
    <property type="term" value="C:late endosome membrane"/>
    <property type="evidence" value="ECO:0007669"/>
    <property type="project" value="UniProtKB-SubCell"/>
</dbReference>
<keyword evidence="12" id="KW-0862">Zinc</keyword>
<dbReference type="SUPFAM" id="SSF57903">
    <property type="entry name" value="FYVE/PHD zinc finger"/>
    <property type="match status" value="1"/>
</dbReference>
<keyword evidence="35" id="KW-1185">Reference proteome</keyword>
<dbReference type="GO" id="GO:0008270">
    <property type="term" value="F:zinc ion binding"/>
    <property type="evidence" value="ECO:0007669"/>
    <property type="project" value="UniProtKB-KW"/>
</dbReference>
<evidence type="ECO:0000256" key="23">
    <source>
        <dbReference type="ARBA" id="ARBA00071350"/>
    </source>
</evidence>
<dbReference type="PROSITE" id="PS51455">
    <property type="entry name" value="PIPK"/>
    <property type="match status" value="1"/>
</dbReference>
<dbReference type="InterPro" id="IPR036390">
    <property type="entry name" value="WH_DNA-bd_sf"/>
</dbReference>
<evidence type="ECO:0000256" key="15">
    <source>
        <dbReference type="ARBA" id="ARBA00023098"/>
    </source>
</evidence>
<dbReference type="Gene3D" id="3.50.7.10">
    <property type="entry name" value="GroEL"/>
    <property type="match status" value="1"/>
</dbReference>
<feature type="domain" description="FYVE-type" evidence="31">
    <location>
        <begin position="140"/>
        <end position="195"/>
    </location>
</feature>
<dbReference type="InterPro" id="IPR027483">
    <property type="entry name" value="PInositol-4-P-4/5-kinase_C_sf"/>
</dbReference>
<dbReference type="FunFam" id="1.10.10.10:FF:000206">
    <property type="entry name" value="1-phosphatidylinositol 3-phosphate 5-kinase isoform X1"/>
    <property type="match status" value="1"/>
</dbReference>
<keyword evidence="11 29" id="KW-0418">Kinase</keyword>
<comment type="catalytic activity">
    <reaction evidence="20">
        <text>a 1,2-diacyl-sn-glycero-3-phospho-(1D-myo-inositol) + ATP = a 1,2-diacyl-sn-glycero-3-phospho-(1D-myo-inositol-5-phosphate) + ADP + H(+)</text>
        <dbReference type="Rhea" id="RHEA:44680"/>
        <dbReference type="ChEBI" id="CHEBI:15378"/>
        <dbReference type="ChEBI" id="CHEBI:30616"/>
        <dbReference type="ChEBI" id="CHEBI:57795"/>
        <dbReference type="ChEBI" id="CHEBI:57880"/>
        <dbReference type="ChEBI" id="CHEBI:456216"/>
    </reaction>
    <physiologicalReaction direction="left-to-right" evidence="20">
        <dbReference type="Rhea" id="RHEA:44681"/>
    </physiologicalReaction>
</comment>
<dbReference type="STRING" id="400727.A0A2T7PYX1"/>
<evidence type="ECO:0000256" key="4">
    <source>
        <dbReference type="ARBA" id="ARBA00012513"/>
    </source>
</evidence>
<evidence type="ECO:0000256" key="24">
    <source>
        <dbReference type="ARBA" id="ARBA00076918"/>
    </source>
</evidence>
<dbReference type="OrthoDB" id="158357at2759"/>
<dbReference type="InterPro" id="IPR000306">
    <property type="entry name" value="Znf_FYVE"/>
</dbReference>
<keyword evidence="8 29" id="KW-0547">Nucleotide-binding</keyword>
<dbReference type="SMART" id="SM00064">
    <property type="entry name" value="FYVE"/>
    <property type="match status" value="1"/>
</dbReference>
<proteinExistence type="predicted"/>
<dbReference type="EC" id="2.7.11.1" evidence="4"/>
<dbReference type="GO" id="GO:0046488">
    <property type="term" value="P:phosphatidylinositol metabolic process"/>
    <property type="evidence" value="ECO:0007669"/>
    <property type="project" value="UniProtKB-UniRule"/>
</dbReference>
<evidence type="ECO:0000256" key="10">
    <source>
        <dbReference type="ARBA" id="ARBA00022771"/>
    </source>
</evidence>
<dbReference type="InterPro" id="IPR002498">
    <property type="entry name" value="PInositol-4-P-4/5-kinase_core"/>
</dbReference>
<feature type="compositionally biased region" description="Low complexity" evidence="30">
    <location>
        <begin position="47"/>
        <end position="59"/>
    </location>
</feature>
<dbReference type="Pfam" id="PF00610">
    <property type="entry name" value="DEP"/>
    <property type="match status" value="1"/>
</dbReference>
<dbReference type="Pfam" id="PF00118">
    <property type="entry name" value="Cpn60_TCP1"/>
    <property type="match status" value="1"/>
</dbReference>
<comment type="caution">
    <text evidence="34">The sequence shown here is derived from an EMBL/GenBank/DDBJ whole genome shotgun (WGS) entry which is preliminary data.</text>
</comment>
<dbReference type="GO" id="GO:0000139">
    <property type="term" value="C:Golgi membrane"/>
    <property type="evidence" value="ECO:0007669"/>
    <property type="project" value="UniProtKB-ARBA"/>
</dbReference>
<dbReference type="InterPro" id="IPR027484">
    <property type="entry name" value="PInositol-4-P-5-kinase_N"/>
</dbReference>
<evidence type="ECO:0000256" key="6">
    <source>
        <dbReference type="ARBA" id="ARBA00022679"/>
    </source>
</evidence>
<dbReference type="Pfam" id="PF01363">
    <property type="entry name" value="FYVE"/>
    <property type="match status" value="1"/>
</dbReference>
<keyword evidence="17" id="KW-0968">Cytoplasmic vesicle</keyword>
<dbReference type="GO" id="GO:0008104">
    <property type="term" value="P:intracellular protein localization"/>
    <property type="evidence" value="ECO:0007669"/>
    <property type="project" value="UniProtKB-ARBA"/>
</dbReference>
<reference evidence="34 35" key="1">
    <citation type="submission" date="2018-04" db="EMBL/GenBank/DDBJ databases">
        <title>The genome of golden apple snail Pomacea canaliculata provides insight into stress tolerance and invasive adaptation.</title>
        <authorList>
            <person name="Liu C."/>
            <person name="Liu B."/>
            <person name="Ren Y."/>
            <person name="Zhang Y."/>
            <person name="Wang H."/>
            <person name="Li S."/>
            <person name="Jiang F."/>
            <person name="Yin L."/>
            <person name="Zhang G."/>
            <person name="Qian W."/>
            <person name="Fan W."/>
        </authorList>
    </citation>
    <scope>NUCLEOTIDE SEQUENCE [LARGE SCALE GENOMIC DNA]</scope>
    <source>
        <strain evidence="34">SZHN2017</strain>
        <tissue evidence="34">Muscle</tissue>
    </source>
</reference>
<dbReference type="InterPro" id="IPR013083">
    <property type="entry name" value="Znf_RING/FYVE/PHD"/>
</dbReference>
<dbReference type="CDD" id="cd15725">
    <property type="entry name" value="FYVE_PIKfyve_Fab1"/>
    <property type="match status" value="1"/>
</dbReference>
<dbReference type="GO" id="GO:0000285">
    <property type="term" value="F:1-phosphatidylinositol-3-phosphate 5-kinase activity"/>
    <property type="evidence" value="ECO:0007669"/>
    <property type="project" value="UniProtKB-EC"/>
</dbReference>
<dbReference type="FunFam" id="3.30.40.10:FF:000057">
    <property type="entry name" value="1-phosphatidylinositol 3-phosphate 5-kinase isoform X1"/>
    <property type="match status" value="1"/>
</dbReference>
<dbReference type="PANTHER" id="PTHR46715">
    <property type="entry name" value="1-PHOSPHATIDYLINOSITOL 3-PHOSPHATE 5-KINASE"/>
    <property type="match status" value="1"/>
</dbReference>
<evidence type="ECO:0000256" key="20">
    <source>
        <dbReference type="ARBA" id="ARBA00050945"/>
    </source>
</evidence>
<dbReference type="Gene3D" id="3.30.800.10">
    <property type="entry name" value="Phosphatidylinositol Phosphate Kinase II Beta"/>
    <property type="match status" value="1"/>
</dbReference>
<keyword evidence="16" id="KW-0472">Membrane</keyword>
<dbReference type="EMBL" id="PZQS01000001">
    <property type="protein sequence ID" value="PVD38609.1"/>
    <property type="molecule type" value="Genomic_DNA"/>
</dbReference>
<comment type="subcellular location">
    <subcellularLocation>
        <location evidence="18">Cytoplasmic vesicle</location>
        <location evidence="18">Phagosome membrane</location>
        <topology evidence="18">Peripheral membrane protein</topology>
    </subcellularLocation>
    <subcellularLocation>
        <location evidence="1">Early endosome membrane</location>
        <topology evidence="1">Peripheral membrane protein</topology>
    </subcellularLocation>
    <subcellularLocation>
        <location evidence="2">Late endosome membrane</location>
        <topology evidence="2">Peripheral membrane protein</topology>
    </subcellularLocation>
</comment>
<dbReference type="SUPFAM" id="SSF46785">
    <property type="entry name" value="Winged helix' DNA-binding domain"/>
    <property type="match status" value="1"/>
</dbReference>
<evidence type="ECO:0000256" key="29">
    <source>
        <dbReference type="PROSITE-ProRule" id="PRU00781"/>
    </source>
</evidence>
<dbReference type="GO" id="GO:0032438">
    <property type="term" value="P:melanosome organization"/>
    <property type="evidence" value="ECO:0007669"/>
    <property type="project" value="UniProtKB-ARBA"/>
</dbReference>
<dbReference type="InterPro" id="IPR044769">
    <property type="entry name" value="PIKfyve_PIPKc"/>
</dbReference>
<dbReference type="Gene3D" id="3.30.40.10">
    <property type="entry name" value="Zinc/RING finger domain, C3HC4 (zinc finger)"/>
    <property type="match status" value="1"/>
</dbReference>
<dbReference type="EC" id="2.7.1.150" evidence="3"/>
<dbReference type="GO" id="GO:0016308">
    <property type="term" value="F:1-phosphatidylinositol-4-phosphate 5-kinase activity"/>
    <property type="evidence" value="ECO:0007669"/>
    <property type="project" value="UniProtKB-ARBA"/>
</dbReference>
<evidence type="ECO:0000256" key="11">
    <source>
        <dbReference type="ARBA" id="ARBA00022777"/>
    </source>
</evidence>
<dbReference type="GO" id="GO:0090385">
    <property type="term" value="P:phagosome-lysosome fusion"/>
    <property type="evidence" value="ECO:0007669"/>
    <property type="project" value="TreeGrafter"/>
</dbReference>
<dbReference type="SMART" id="SM00330">
    <property type="entry name" value="PIPKc"/>
    <property type="match status" value="1"/>
</dbReference>
<dbReference type="GO" id="GO:0005524">
    <property type="term" value="F:ATP binding"/>
    <property type="evidence" value="ECO:0007669"/>
    <property type="project" value="UniProtKB-UniRule"/>
</dbReference>
<feature type="region of interest" description="Disordered" evidence="30">
    <location>
        <begin position="425"/>
        <end position="448"/>
    </location>
</feature>
<dbReference type="GO" id="GO:0031901">
    <property type="term" value="C:early endosome membrane"/>
    <property type="evidence" value="ECO:0007669"/>
    <property type="project" value="UniProtKB-SubCell"/>
</dbReference>
<dbReference type="InterPro" id="IPR027409">
    <property type="entry name" value="GroEL-like_apical_dom_sf"/>
</dbReference>
<evidence type="ECO:0000256" key="13">
    <source>
        <dbReference type="ARBA" id="ARBA00022840"/>
    </source>
</evidence>
<feature type="region of interest" description="Disordered" evidence="30">
    <location>
        <begin position="251"/>
        <end position="270"/>
    </location>
</feature>
<evidence type="ECO:0000256" key="18">
    <source>
        <dbReference type="ARBA" id="ARBA00046301"/>
    </source>
</evidence>
<evidence type="ECO:0000256" key="2">
    <source>
        <dbReference type="ARBA" id="ARBA00004633"/>
    </source>
</evidence>
<dbReference type="CDD" id="cd17300">
    <property type="entry name" value="PIPKc_PIKfyve"/>
    <property type="match status" value="1"/>
</dbReference>
<dbReference type="Gene3D" id="1.10.10.10">
    <property type="entry name" value="Winged helix-like DNA-binding domain superfamily/Winged helix DNA-binding domain"/>
    <property type="match status" value="1"/>
</dbReference>
<organism evidence="34 35">
    <name type="scientific">Pomacea canaliculata</name>
    <name type="common">Golden apple snail</name>
    <dbReference type="NCBI Taxonomy" id="400727"/>
    <lineage>
        <taxon>Eukaryota</taxon>
        <taxon>Metazoa</taxon>
        <taxon>Spiralia</taxon>
        <taxon>Lophotrochozoa</taxon>
        <taxon>Mollusca</taxon>
        <taxon>Gastropoda</taxon>
        <taxon>Caenogastropoda</taxon>
        <taxon>Architaenioglossa</taxon>
        <taxon>Ampullarioidea</taxon>
        <taxon>Ampullariidae</taxon>
        <taxon>Pomacea</taxon>
    </lineage>
</organism>